<dbReference type="Pfam" id="PF00392">
    <property type="entry name" value="GntR"/>
    <property type="match status" value="1"/>
</dbReference>
<keyword evidence="1" id="KW-0805">Transcription regulation</keyword>
<keyword evidence="6" id="KW-1185">Reference proteome</keyword>
<gene>
    <name evidence="5" type="ORF">K6V98_03525</name>
</gene>
<dbReference type="InterPro" id="IPR050679">
    <property type="entry name" value="Bact_HTH_transcr_reg"/>
</dbReference>
<dbReference type="InterPro" id="IPR000524">
    <property type="entry name" value="Tscrpt_reg_HTH_GntR"/>
</dbReference>
<dbReference type="EMBL" id="JAIMFO010000005">
    <property type="protein sequence ID" value="MBY4797429.1"/>
    <property type="molecule type" value="Genomic_DNA"/>
</dbReference>
<evidence type="ECO:0000256" key="3">
    <source>
        <dbReference type="ARBA" id="ARBA00023163"/>
    </source>
</evidence>
<dbReference type="PROSITE" id="PS50949">
    <property type="entry name" value="HTH_GNTR"/>
    <property type="match status" value="1"/>
</dbReference>
<evidence type="ECO:0000313" key="5">
    <source>
        <dbReference type="EMBL" id="MBY4797429.1"/>
    </source>
</evidence>
<dbReference type="InterPro" id="IPR036390">
    <property type="entry name" value="WH_DNA-bd_sf"/>
</dbReference>
<comment type="caution">
    <text evidence="5">The sequence shown here is derived from an EMBL/GenBank/DDBJ whole genome shotgun (WGS) entry which is preliminary data.</text>
</comment>
<dbReference type="Gene3D" id="3.40.1410.10">
    <property type="entry name" value="Chorismate lyase-like"/>
    <property type="match status" value="1"/>
</dbReference>
<dbReference type="PANTHER" id="PTHR44846">
    <property type="entry name" value="MANNOSYL-D-GLYCERATE TRANSPORT/METABOLISM SYSTEM REPRESSOR MNGR-RELATED"/>
    <property type="match status" value="1"/>
</dbReference>
<accession>A0ABS7MJ77</accession>
<dbReference type="Proteomes" id="UP000700908">
    <property type="component" value="Unassembled WGS sequence"/>
</dbReference>
<evidence type="ECO:0000256" key="1">
    <source>
        <dbReference type="ARBA" id="ARBA00023015"/>
    </source>
</evidence>
<dbReference type="SUPFAM" id="SSF64288">
    <property type="entry name" value="Chorismate lyase-like"/>
    <property type="match status" value="1"/>
</dbReference>
<dbReference type="CDD" id="cd07377">
    <property type="entry name" value="WHTH_GntR"/>
    <property type="match status" value="1"/>
</dbReference>
<keyword evidence="2" id="KW-0238">DNA-binding</keyword>
<dbReference type="InterPro" id="IPR028978">
    <property type="entry name" value="Chorismate_lyase_/UTRA_dom_sf"/>
</dbReference>
<dbReference type="Pfam" id="PF07702">
    <property type="entry name" value="UTRA"/>
    <property type="match status" value="1"/>
</dbReference>
<dbReference type="InterPro" id="IPR036388">
    <property type="entry name" value="WH-like_DNA-bd_sf"/>
</dbReference>
<dbReference type="SUPFAM" id="SSF46785">
    <property type="entry name" value="Winged helix' DNA-binding domain"/>
    <property type="match status" value="1"/>
</dbReference>
<reference evidence="5 6" key="1">
    <citation type="submission" date="2021-08" db="EMBL/GenBank/DDBJ databases">
        <title>Collinsella faecalis sp. nov. isolated from swine faeces.</title>
        <authorList>
            <person name="Oh B.S."/>
            <person name="Lee J.H."/>
        </authorList>
    </citation>
    <scope>NUCLEOTIDE SEQUENCE [LARGE SCALE GENOMIC DNA]</scope>
    <source>
        <strain evidence="5 6">AGMB00827</strain>
    </source>
</reference>
<feature type="domain" description="HTH gntR-type" evidence="4">
    <location>
        <begin position="3"/>
        <end position="71"/>
    </location>
</feature>
<keyword evidence="3" id="KW-0804">Transcription</keyword>
<evidence type="ECO:0000259" key="4">
    <source>
        <dbReference type="PROSITE" id="PS50949"/>
    </source>
</evidence>
<dbReference type="RefSeq" id="WP_222199146.1">
    <property type="nucleotide sequence ID" value="NZ_JAIMFO010000005.1"/>
</dbReference>
<evidence type="ECO:0000256" key="2">
    <source>
        <dbReference type="ARBA" id="ARBA00023125"/>
    </source>
</evidence>
<dbReference type="Gene3D" id="1.10.10.10">
    <property type="entry name" value="Winged helix-like DNA-binding domain superfamily/Winged helix DNA-binding domain"/>
    <property type="match status" value="1"/>
</dbReference>
<sequence length="236" mass="27389">MGVPKYQIIRNELEAEILSGDFKPGDRFYSERDLIERFNVSSITVIRAIRDLADMGYVVRRQGLGTFITRARKRQRVEFSDIEVFSSHAQDETVEVIRFERGTDPEVAKIMKLRAGESYWTIERVRAVEGEPFLVSESHIPERFIDPDADPTRYQSIYGFIREAFGIALYDEASYEVDTIEMPIPERIARLMACDMNTPCVRQEKTTTLDDGTVIEHVIGYKRWDFYKIELRSSPV</sequence>
<name>A0ABS7MJ77_9ACTN</name>
<dbReference type="PANTHER" id="PTHR44846:SF17">
    <property type="entry name" value="GNTR-FAMILY TRANSCRIPTIONAL REGULATOR"/>
    <property type="match status" value="1"/>
</dbReference>
<dbReference type="SMART" id="SM00866">
    <property type="entry name" value="UTRA"/>
    <property type="match status" value="1"/>
</dbReference>
<protein>
    <submittedName>
        <fullName evidence="5">GntR family transcriptional regulator</fullName>
    </submittedName>
</protein>
<organism evidence="5 6">
    <name type="scientific">Collinsella ureilytica</name>
    <dbReference type="NCBI Taxonomy" id="2869515"/>
    <lineage>
        <taxon>Bacteria</taxon>
        <taxon>Bacillati</taxon>
        <taxon>Actinomycetota</taxon>
        <taxon>Coriobacteriia</taxon>
        <taxon>Coriobacteriales</taxon>
        <taxon>Coriobacteriaceae</taxon>
        <taxon>Collinsella</taxon>
    </lineage>
</organism>
<dbReference type="InterPro" id="IPR011663">
    <property type="entry name" value="UTRA"/>
</dbReference>
<dbReference type="SMART" id="SM00345">
    <property type="entry name" value="HTH_GNTR"/>
    <property type="match status" value="1"/>
</dbReference>
<evidence type="ECO:0000313" key="6">
    <source>
        <dbReference type="Proteomes" id="UP000700908"/>
    </source>
</evidence>
<proteinExistence type="predicted"/>